<protein>
    <submittedName>
        <fullName evidence="2">Uncharacterized protein</fullName>
    </submittedName>
</protein>
<dbReference type="EMBL" id="BPLQ01013858">
    <property type="protein sequence ID" value="GIY75358.1"/>
    <property type="molecule type" value="Genomic_DNA"/>
</dbReference>
<reference evidence="2 3" key="1">
    <citation type="submission" date="2021-06" db="EMBL/GenBank/DDBJ databases">
        <title>Caerostris darwini draft genome.</title>
        <authorList>
            <person name="Kono N."/>
            <person name="Arakawa K."/>
        </authorList>
    </citation>
    <scope>NUCLEOTIDE SEQUENCE [LARGE SCALE GENOMIC DNA]</scope>
</reference>
<organism evidence="2 3">
    <name type="scientific">Caerostris darwini</name>
    <dbReference type="NCBI Taxonomy" id="1538125"/>
    <lineage>
        <taxon>Eukaryota</taxon>
        <taxon>Metazoa</taxon>
        <taxon>Ecdysozoa</taxon>
        <taxon>Arthropoda</taxon>
        <taxon>Chelicerata</taxon>
        <taxon>Arachnida</taxon>
        <taxon>Araneae</taxon>
        <taxon>Araneomorphae</taxon>
        <taxon>Entelegynae</taxon>
        <taxon>Araneoidea</taxon>
        <taxon>Araneidae</taxon>
        <taxon>Caerostris</taxon>
    </lineage>
</organism>
<keyword evidence="3" id="KW-1185">Reference proteome</keyword>
<sequence>MDFNALPRKVPAKSRHHTSPPETDHLMEMPKNKIRSLIPPHKTLQPGTRRIQMEVLALRQRTDLKRTIIVQKRPIRVPSAVLA</sequence>
<feature type="region of interest" description="Disordered" evidence="1">
    <location>
        <begin position="1"/>
        <end position="28"/>
    </location>
</feature>
<evidence type="ECO:0000256" key="1">
    <source>
        <dbReference type="SAM" id="MobiDB-lite"/>
    </source>
</evidence>
<gene>
    <name evidence="2" type="ORF">CDAR_211241</name>
</gene>
<evidence type="ECO:0000313" key="3">
    <source>
        <dbReference type="Proteomes" id="UP001054837"/>
    </source>
</evidence>
<proteinExistence type="predicted"/>
<evidence type="ECO:0000313" key="2">
    <source>
        <dbReference type="EMBL" id="GIY75358.1"/>
    </source>
</evidence>
<name>A0AAV4VZD1_9ARAC</name>
<dbReference type="Proteomes" id="UP001054837">
    <property type="component" value="Unassembled WGS sequence"/>
</dbReference>
<accession>A0AAV4VZD1</accession>
<dbReference type="AlphaFoldDB" id="A0AAV4VZD1"/>
<comment type="caution">
    <text evidence="2">The sequence shown here is derived from an EMBL/GenBank/DDBJ whole genome shotgun (WGS) entry which is preliminary data.</text>
</comment>